<dbReference type="Pfam" id="PF03711">
    <property type="entry name" value="OKR_DC_1_C"/>
    <property type="match status" value="1"/>
</dbReference>
<dbReference type="Proteomes" id="UP001569414">
    <property type="component" value="Unassembled WGS sequence"/>
</dbReference>
<keyword evidence="3" id="KW-0210">Decarboxylase</keyword>
<dbReference type="InterPro" id="IPR015424">
    <property type="entry name" value="PyrdxlP-dep_Trfase"/>
</dbReference>
<dbReference type="SUPFAM" id="SSF53383">
    <property type="entry name" value="PLP-dependent transferases"/>
    <property type="match status" value="1"/>
</dbReference>
<dbReference type="InterPro" id="IPR008286">
    <property type="entry name" value="Prn/Lys/Arg_de-COase_C"/>
</dbReference>
<dbReference type="GO" id="GO:0008483">
    <property type="term" value="F:transaminase activity"/>
    <property type="evidence" value="ECO:0007669"/>
    <property type="project" value="UniProtKB-KW"/>
</dbReference>
<dbReference type="InterPro" id="IPR052357">
    <property type="entry name" value="Orn_Lys_Arg_decarboxylase-I"/>
</dbReference>
<keyword evidence="4" id="KW-0663">Pyridoxal phosphate</keyword>
<feature type="domain" description="Orn/Lys/Arg decarboxylases family 1 pyridoxal-P attachment site" evidence="6">
    <location>
        <begin position="386"/>
        <end position="400"/>
    </location>
</feature>
<evidence type="ECO:0000256" key="2">
    <source>
        <dbReference type="ARBA" id="ARBA00010671"/>
    </source>
</evidence>
<dbReference type="Gene3D" id="3.40.640.10">
    <property type="entry name" value="Type I PLP-dependent aspartate aminotransferase-like (Major domain)"/>
    <property type="match status" value="1"/>
</dbReference>
<dbReference type="EMBL" id="JBGMEL010000018">
    <property type="protein sequence ID" value="MFA0792074.1"/>
    <property type="molecule type" value="Genomic_DNA"/>
</dbReference>
<dbReference type="Gene3D" id="3.90.100.10">
    <property type="entry name" value="Orn/Lys/Arg decarboxylase, C-terminal domain"/>
    <property type="match status" value="1"/>
</dbReference>
<evidence type="ECO:0000256" key="4">
    <source>
        <dbReference type="ARBA" id="ARBA00022898"/>
    </source>
</evidence>
<comment type="cofactor">
    <cofactor evidence="1">
        <name>pyridoxal 5'-phosphate</name>
        <dbReference type="ChEBI" id="CHEBI:597326"/>
    </cofactor>
</comment>
<dbReference type="InterPro" id="IPR015421">
    <property type="entry name" value="PyrdxlP-dep_Trfase_major"/>
</dbReference>
<evidence type="ECO:0000313" key="7">
    <source>
        <dbReference type="EMBL" id="MFA0792074.1"/>
    </source>
</evidence>
<keyword evidence="8" id="KW-1185">Reference proteome</keyword>
<keyword evidence="7" id="KW-0808">Transferase</keyword>
<accession>A0ABV4NSB2</accession>
<evidence type="ECO:0000259" key="6">
    <source>
        <dbReference type="PROSITE" id="PS00703"/>
    </source>
</evidence>
<organism evidence="7 8">
    <name type="scientific">Microbulbifer echini</name>
    <dbReference type="NCBI Taxonomy" id="1529067"/>
    <lineage>
        <taxon>Bacteria</taxon>
        <taxon>Pseudomonadati</taxon>
        <taxon>Pseudomonadota</taxon>
        <taxon>Gammaproteobacteria</taxon>
        <taxon>Cellvibrionales</taxon>
        <taxon>Microbulbiferaceae</taxon>
        <taxon>Microbulbifer</taxon>
    </lineage>
</organism>
<gene>
    <name evidence="7" type="ORF">ACCI51_16110</name>
</gene>
<sequence>MGLDMKMPELGNLKHSAQKLECHVALVSADSKLAGDWVSALNSTAALHENPFGLVFEAVIPADAEQLALEEGRLQAVIVDGGTDAQGLEAADMLADQIHALRSQLNIFLVAQSDVAGGTPLAGKSGVKSLTSLRRRFDELFDRREGNFNHMFRLVQAFIARRASTPFADTLKEYVFSARDAWHTPGHSGGDSLRNSPWVGDFYRFMGEHVFNTDLSVSVQILDSLLEPHSVIQEAQDLAAQAFGSRHTFFLTNGTSTANKVVIQQILGGGGKIIVDQACHKSVHHAIVMNRCEPVYLKSVLHPEFGIYGPVKRSDIEAALDEHGDARLLVITSCTYDGLRYDLKPIIDYAHERGVKVLVDEAWFAHGFFHPELRPTALECGADYVTQSTHKMLSAFSQASMIHVQDPDFDEFRFRENLNMHASTSPQYAMIASLDVARKQMAMEGYGRLKQCLQMVETLRRAVNETGVFRALTRDDLIAEPLAGDNIRLDPTKVTIDISRSGYSGNEMQIKLFDQYGIQVEKTTYNTITVLVTLGSTESKLLRLIHALKQLASNTHKRIHVGTPRRLPEFTRFTCLPADAYFAETEELPLMDNGVDATQNLIGRTSADEIVPYPPGIPVLVPGQEISAQIVQYLQQLLQGQNTTEIHGLIFRSDEPMLRVVREVPGTLEATGKKSGGKKAK</sequence>
<protein>
    <submittedName>
        <fullName evidence="7">Aminotransferase class I/II-fold pyridoxal phosphate-dependent enzyme</fullName>
    </submittedName>
</protein>
<evidence type="ECO:0000256" key="5">
    <source>
        <dbReference type="ARBA" id="ARBA00023239"/>
    </source>
</evidence>
<reference evidence="7 8" key="1">
    <citation type="submission" date="2024-08" db="EMBL/GenBank/DDBJ databases">
        <authorList>
            <person name="Ishaq N."/>
        </authorList>
    </citation>
    <scope>NUCLEOTIDE SEQUENCE [LARGE SCALE GENOMIC DNA]</scope>
    <source>
        <strain evidence="7 8">JCM 30400</strain>
    </source>
</reference>
<dbReference type="Pfam" id="PF01276">
    <property type="entry name" value="OKR_DC_1"/>
    <property type="match status" value="1"/>
</dbReference>
<evidence type="ECO:0000256" key="3">
    <source>
        <dbReference type="ARBA" id="ARBA00022793"/>
    </source>
</evidence>
<dbReference type="InterPro" id="IPR000310">
    <property type="entry name" value="Orn/Lys/Arg_deCO2ase_major_dom"/>
</dbReference>
<dbReference type="PANTHER" id="PTHR43277">
    <property type="entry name" value="ARGININE DECARBOXYLASE"/>
    <property type="match status" value="1"/>
</dbReference>
<dbReference type="PANTHER" id="PTHR43277:SF4">
    <property type="entry name" value="ARGININE DECARBOXYLASE"/>
    <property type="match status" value="1"/>
</dbReference>
<keyword evidence="5" id="KW-0456">Lyase</keyword>
<proteinExistence type="inferred from homology"/>
<dbReference type="CDD" id="cd00615">
    <property type="entry name" value="Orn_deC_like"/>
    <property type="match status" value="1"/>
</dbReference>
<dbReference type="SUPFAM" id="SSF55904">
    <property type="entry name" value="Ornithine decarboxylase C-terminal domain"/>
    <property type="match status" value="1"/>
</dbReference>
<evidence type="ECO:0000256" key="1">
    <source>
        <dbReference type="ARBA" id="ARBA00001933"/>
    </source>
</evidence>
<dbReference type="InterPro" id="IPR036633">
    <property type="entry name" value="Prn/Lys/Arg_de-COase_C_sf"/>
</dbReference>
<comment type="similarity">
    <text evidence="2">Belongs to the Orn/Lys/Arg decarboxylase class-I family.</text>
</comment>
<evidence type="ECO:0000313" key="8">
    <source>
        <dbReference type="Proteomes" id="UP001569414"/>
    </source>
</evidence>
<comment type="caution">
    <text evidence="7">The sequence shown here is derived from an EMBL/GenBank/DDBJ whole genome shotgun (WGS) entry which is preliminary data.</text>
</comment>
<name>A0ABV4NSB2_9GAMM</name>
<keyword evidence="7" id="KW-0032">Aminotransferase</keyword>
<dbReference type="PROSITE" id="PS00703">
    <property type="entry name" value="OKR_DC_1"/>
    <property type="match status" value="1"/>
</dbReference>